<evidence type="ECO:0000313" key="1">
    <source>
        <dbReference type="EMBL" id="PZX56517.1"/>
    </source>
</evidence>
<accession>A0A2W7RLU8</accession>
<gene>
    <name evidence="1" type="ORF">LV85_00442</name>
</gene>
<dbReference type="Proteomes" id="UP000248882">
    <property type="component" value="Unassembled WGS sequence"/>
</dbReference>
<keyword evidence="2" id="KW-1185">Reference proteome</keyword>
<proteinExistence type="predicted"/>
<organism evidence="1 2">
    <name type="scientific">Algoriphagus chordae</name>
    <dbReference type="NCBI Taxonomy" id="237019"/>
    <lineage>
        <taxon>Bacteria</taxon>
        <taxon>Pseudomonadati</taxon>
        <taxon>Bacteroidota</taxon>
        <taxon>Cytophagia</taxon>
        <taxon>Cytophagales</taxon>
        <taxon>Cyclobacteriaceae</taxon>
        <taxon>Algoriphagus</taxon>
    </lineage>
</organism>
<reference evidence="1 2" key="1">
    <citation type="submission" date="2018-06" db="EMBL/GenBank/DDBJ databases">
        <title>Genomic Encyclopedia of Archaeal and Bacterial Type Strains, Phase II (KMG-II): from individual species to whole genera.</title>
        <authorList>
            <person name="Goeker M."/>
        </authorList>
    </citation>
    <scope>NUCLEOTIDE SEQUENCE [LARGE SCALE GENOMIC DNA]</scope>
    <source>
        <strain evidence="1 2">DSM 19830</strain>
    </source>
</reference>
<evidence type="ECO:0000313" key="2">
    <source>
        <dbReference type="Proteomes" id="UP000248882"/>
    </source>
</evidence>
<protein>
    <submittedName>
        <fullName evidence="1">Uncharacterized protein</fullName>
    </submittedName>
</protein>
<dbReference type="EMBL" id="QKZT01000002">
    <property type="protein sequence ID" value="PZX56517.1"/>
    <property type="molecule type" value="Genomic_DNA"/>
</dbReference>
<name>A0A2W7RLU8_9BACT</name>
<sequence length="135" mass="15676">MLNMKFTDKEYLNKTLTVIDACQTDSLIEFSFNLPVDFHDLSNTNNKKGLSIKRFLDEDFKLKMTQQNKSDLISVIAHNFKEGDICHYAFYTGNLKIGEGFDHCVINFLNPKYFIFSDSHFANLIDDEVNFTELI</sequence>
<dbReference type="AlphaFoldDB" id="A0A2W7RLU8"/>
<comment type="caution">
    <text evidence="1">The sequence shown here is derived from an EMBL/GenBank/DDBJ whole genome shotgun (WGS) entry which is preliminary data.</text>
</comment>